<dbReference type="Pfam" id="PF01645">
    <property type="entry name" value="Glu_synthase"/>
    <property type="match status" value="1"/>
</dbReference>
<dbReference type="InterPro" id="IPR002932">
    <property type="entry name" value="Glu_synthdom"/>
</dbReference>
<dbReference type="SUPFAM" id="SSF51395">
    <property type="entry name" value="FMN-linked oxidoreductases"/>
    <property type="match status" value="1"/>
</dbReference>
<dbReference type="PANTHER" id="PTHR43819">
    <property type="entry name" value="ARCHAEAL-TYPE GLUTAMATE SYNTHASE [NADPH]"/>
    <property type="match status" value="1"/>
</dbReference>
<evidence type="ECO:0000313" key="3">
    <source>
        <dbReference type="EMBL" id="QEF98001.1"/>
    </source>
</evidence>
<dbReference type="EMBL" id="CP036264">
    <property type="protein sequence ID" value="QEF98001.1"/>
    <property type="molecule type" value="Genomic_DNA"/>
</dbReference>
<dbReference type="GO" id="GO:0015930">
    <property type="term" value="F:glutamate synthase activity"/>
    <property type="evidence" value="ECO:0007669"/>
    <property type="project" value="InterPro"/>
</dbReference>
<name>A0A5B9M9N5_9BACT</name>
<dbReference type="GO" id="GO:0006537">
    <property type="term" value="P:glutamate biosynthetic process"/>
    <property type="evidence" value="ECO:0007669"/>
    <property type="project" value="InterPro"/>
</dbReference>
<dbReference type="Gene3D" id="3.20.20.70">
    <property type="entry name" value="Aldolase class I"/>
    <property type="match status" value="1"/>
</dbReference>
<reference evidence="3 4" key="1">
    <citation type="submission" date="2019-02" db="EMBL/GenBank/DDBJ databases">
        <title>Planctomycetal bacteria perform biofilm scaping via a novel small molecule.</title>
        <authorList>
            <person name="Jeske O."/>
            <person name="Boedeker C."/>
            <person name="Wiegand S."/>
            <person name="Breitling P."/>
            <person name="Kallscheuer N."/>
            <person name="Jogler M."/>
            <person name="Rohde M."/>
            <person name="Petersen J."/>
            <person name="Medema M.H."/>
            <person name="Surup F."/>
            <person name="Jogler C."/>
        </authorList>
    </citation>
    <scope>NUCLEOTIDE SEQUENCE [LARGE SCALE GENOMIC DNA]</scope>
    <source>
        <strain evidence="3 4">Mal15</strain>
    </source>
</reference>
<dbReference type="KEGG" id="smam:Mal15_20470"/>
<feature type="domain" description="Glutamate synthase" evidence="2">
    <location>
        <begin position="21"/>
        <end position="86"/>
    </location>
</feature>
<dbReference type="PANTHER" id="PTHR43819:SF1">
    <property type="entry name" value="ARCHAEAL-TYPE GLUTAMATE SYNTHASE [NADPH]"/>
    <property type="match status" value="1"/>
</dbReference>
<accession>A0A5B9M9N5</accession>
<sequence>MEAIGPELRQHIVTNNDEERPFSREAMLAIRCIQAQRCHTGDCPAGIATQNRWLMGGLDPTDKANRFANYVVTMRKDLLQLGRACGVPHPCEVELKHFEILNDAFGTQSAEKLFGYPIA</sequence>
<protein>
    <recommendedName>
        <fullName evidence="2">Glutamate synthase domain-containing protein</fullName>
    </recommendedName>
</protein>
<dbReference type="InterPro" id="IPR013785">
    <property type="entry name" value="Aldolase_TIM"/>
</dbReference>
<proteinExistence type="inferred from homology"/>
<gene>
    <name evidence="3" type="ORF">Mal15_20470</name>
</gene>
<comment type="similarity">
    <text evidence="1">Belongs to the glutamate synthase family.</text>
</comment>
<dbReference type="RefSeq" id="WP_233903381.1">
    <property type="nucleotide sequence ID" value="NZ_CP036264.1"/>
</dbReference>
<organism evidence="3 4">
    <name type="scientific">Stieleria maiorica</name>
    <dbReference type="NCBI Taxonomy" id="2795974"/>
    <lineage>
        <taxon>Bacteria</taxon>
        <taxon>Pseudomonadati</taxon>
        <taxon>Planctomycetota</taxon>
        <taxon>Planctomycetia</taxon>
        <taxon>Pirellulales</taxon>
        <taxon>Pirellulaceae</taxon>
        <taxon>Stieleria</taxon>
    </lineage>
</organism>
<evidence type="ECO:0000313" key="4">
    <source>
        <dbReference type="Proteomes" id="UP000321353"/>
    </source>
</evidence>
<dbReference type="AlphaFoldDB" id="A0A5B9M9N5"/>
<dbReference type="Proteomes" id="UP000321353">
    <property type="component" value="Chromosome"/>
</dbReference>
<evidence type="ECO:0000256" key="1">
    <source>
        <dbReference type="ARBA" id="ARBA00009716"/>
    </source>
</evidence>
<evidence type="ECO:0000259" key="2">
    <source>
        <dbReference type="Pfam" id="PF01645"/>
    </source>
</evidence>
<keyword evidence="4" id="KW-1185">Reference proteome</keyword>